<organism evidence="1 2">
    <name type="scientific">Lecanicillium saksenae</name>
    <dbReference type="NCBI Taxonomy" id="468837"/>
    <lineage>
        <taxon>Eukaryota</taxon>
        <taxon>Fungi</taxon>
        <taxon>Dikarya</taxon>
        <taxon>Ascomycota</taxon>
        <taxon>Pezizomycotina</taxon>
        <taxon>Sordariomycetes</taxon>
        <taxon>Hypocreomycetidae</taxon>
        <taxon>Hypocreales</taxon>
        <taxon>Cordycipitaceae</taxon>
        <taxon>Lecanicillium</taxon>
    </lineage>
</organism>
<evidence type="ECO:0000313" key="1">
    <source>
        <dbReference type="EMBL" id="KAJ3491076.1"/>
    </source>
</evidence>
<dbReference type="EMBL" id="JANAKD010000661">
    <property type="protein sequence ID" value="KAJ3491076.1"/>
    <property type="molecule type" value="Genomic_DNA"/>
</dbReference>
<gene>
    <name evidence="1" type="ORF">NLG97_g5666</name>
</gene>
<name>A0ACC1QRZ5_9HYPO</name>
<reference evidence="1" key="1">
    <citation type="submission" date="2022-07" db="EMBL/GenBank/DDBJ databases">
        <title>Genome Sequence of Lecanicillium saksenae.</title>
        <authorList>
            <person name="Buettner E."/>
        </authorList>
    </citation>
    <scope>NUCLEOTIDE SEQUENCE</scope>
    <source>
        <strain evidence="1">VT-O1</strain>
    </source>
</reference>
<comment type="caution">
    <text evidence="1">The sequence shown here is derived from an EMBL/GenBank/DDBJ whole genome shotgun (WGS) entry which is preliminary data.</text>
</comment>
<dbReference type="Proteomes" id="UP001148737">
    <property type="component" value="Unassembled WGS sequence"/>
</dbReference>
<proteinExistence type="predicted"/>
<protein>
    <submittedName>
        <fullName evidence="1">Uncharacterized protein</fullName>
    </submittedName>
</protein>
<evidence type="ECO:0000313" key="2">
    <source>
        <dbReference type="Proteomes" id="UP001148737"/>
    </source>
</evidence>
<sequence>MRTEETYRLFGELCLEDPSNDKLLMQRLQRLTPYFSELESRRVQMPLQWDVRAAFDAAAQKEVACWNVHGQKRDIRFLIPPDGPLDALLACHLHNPNFSVSDPYCQKGADCSNVSINQIMRAGFTPNKVLIYDHTFRREPVDLLAAYPPDVLKIHEDFTNELRRNMGAVVDVVWGAYVRKRMKKTHRLEEFPLWGRYDGISIFLEWEKASDTLQRFVLFVCHPEGMMYNDPQIAGKQQDLSLGIAAKLAKISIREGFYEHIYQPRDHKFLSGEDRIRRNELKQEALRQLENVAFANASRSTNARQKRNTIRFVDRKNLGEYPGIYRYFKDLEHTEAADNAEQVAGDADGELIALDKQLSTFTSAKGPEISIEVPTLFIHPEIDADSTAPRALKILASALAERDNGTRIPTEDAIGNV</sequence>
<accession>A0ACC1QRZ5</accession>
<keyword evidence="2" id="KW-1185">Reference proteome</keyword>